<reference evidence="2" key="1">
    <citation type="journal article" date="2015" name="Proc. Natl. Acad. Sci. U.S.A.">
        <title>Genome sequencing of adzuki bean (Vigna angularis) provides insight into high starch and low fat accumulation and domestication.</title>
        <authorList>
            <person name="Yang K."/>
            <person name="Tian Z."/>
            <person name="Chen C."/>
            <person name="Luo L."/>
            <person name="Zhao B."/>
            <person name="Wang Z."/>
            <person name="Yu L."/>
            <person name="Li Y."/>
            <person name="Sun Y."/>
            <person name="Li W."/>
            <person name="Chen Y."/>
            <person name="Li Y."/>
            <person name="Zhang Y."/>
            <person name="Ai D."/>
            <person name="Zhao J."/>
            <person name="Shang C."/>
            <person name="Ma Y."/>
            <person name="Wu B."/>
            <person name="Wang M."/>
            <person name="Gao L."/>
            <person name="Sun D."/>
            <person name="Zhang P."/>
            <person name="Guo F."/>
            <person name="Wang W."/>
            <person name="Li Y."/>
            <person name="Wang J."/>
            <person name="Varshney R.K."/>
            <person name="Wang J."/>
            <person name="Ling H.Q."/>
            <person name="Wan P."/>
        </authorList>
    </citation>
    <scope>NUCLEOTIDE SEQUENCE</scope>
    <source>
        <strain evidence="2">cv. Jingnong 6</strain>
    </source>
</reference>
<organism evidence="1 2">
    <name type="scientific">Phaseolus angularis</name>
    <name type="common">Azuki bean</name>
    <name type="synonym">Vigna angularis</name>
    <dbReference type="NCBI Taxonomy" id="3914"/>
    <lineage>
        <taxon>Eukaryota</taxon>
        <taxon>Viridiplantae</taxon>
        <taxon>Streptophyta</taxon>
        <taxon>Embryophyta</taxon>
        <taxon>Tracheophyta</taxon>
        <taxon>Spermatophyta</taxon>
        <taxon>Magnoliopsida</taxon>
        <taxon>eudicotyledons</taxon>
        <taxon>Gunneridae</taxon>
        <taxon>Pentapetalae</taxon>
        <taxon>rosids</taxon>
        <taxon>fabids</taxon>
        <taxon>Fabales</taxon>
        <taxon>Fabaceae</taxon>
        <taxon>Papilionoideae</taxon>
        <taxon>50 kb inversion clade</taxon>
        <taxon>NPAAA clade</taxon>
        <taxon>indigoferoid/millettioid clade</taxon>
        <taxon>Phaseoleae</taxon>
        <taxon>Vigna</taxon>
    </lineage>
</organism>
<sequence>MVERPYKVVRENLAIQGTILTEWFTKTLPNGHTKQKEKVIERPPFNQTKLLTERPTVRSSLQPRQGFLLPAPLRTVRLLLLTSTWMIIAMTKTNVQNMTRQETQATTFVHPGDVVTGIPSTAATRVLQKLTKQKTNNGSDEMKPELGLHVSDNERLTRRRNYQFII</sequence>
<protein>
    <submittedName>
        <fullName evidence="1">Uncharacterized protein</fullName>
    </submittedName>
</protein>
<name>A0A0L9TZQ9_PHAAN</name>
<dbReference type="EMBL" id="CM003372">
    <property type="protein sequence ID" value="KOM36073.1"/>
    <property type="molecule type" value="Genomic_DNA"/>
</dbReference>
<dbReference type="Gramene" id="KOM36073">
    <property type="protein sequence ID" value="KOM36073"/>
    <property type="gene ID" value="LR48_Vigan02g222300"/>
</dbReference>
<gene>
    <name evidence="1" type="ORF">LR48_Vigan02g222300</name>
</gene>
<dbReference type="Proteomes" id="UP000053144">
    <property type="component" value="Chromosome 2"/>
</dbReference>
<proteinExistence type="predicted"/>
<evidence type="ECO:0000313" key="1">
    <source>
        <dbReference type="EMBL" id="KOM36073.1"/>
    </source>
</evidence>
<evidence type="ECO:0000313" key="2">
    <source>
        <dbReference type="Proteomes" id="UP000053144"/>
    </source>
</evidence>
<accession>A0A0L9TZQ9</accession>
<dbReference type="AlphaFoldDB" id="A0A0L9TZQ9"/>